<dbReference type="SUPFAM" id="SSF53098">
    <property type="entry name" value="Ribonuclease H-like"/>
    <property type="match status" value="1"/>
</dbReference>
<dbReference type="PANTHER" id="PTHR46814:SF1">
    <property type="entry name" value="EGALITARIAN, ISOFORM B"/>
    <property type="match status" value="1"/>
</dbReference>
<gene>
    <name evidence="3" type="ORF">MCOR_23855</name>
</gene>
<dbReference type="Proteomes" id="UP000507470">
    <property type="component" value="Unassembled WGS sequence"/>
</dbReference>
<dbReference type="InterPro" id="IPR012337">
    <property type="entry name" value="RNaseH-like_sf"/>
</dbReference>
<dbReference type="PANTHER" id="PTHR46814">
    <property type="entry name" value="EGALITARIAN, ISOFORM B"/>
    <property type="match status" value="1"/>
</dbReference>
<protein>
    <recommendedName>
        <fullName evidence="2">3'-5' exonuclease domain-containing protein</fullName>
    </recommendedName>
</protein>
<evidence type="ECO:0000259" key="2">
    <source>
        <dbReference type="Pfam" id="PF01612"/>
    </source>
</evidence>
<dbReference type="OrthoDB" id="6125990at2759"/>
<feature type="compositionally biased region" description="Basic and acidic residues" evidence="1">
    <location>
        <begin position="305"/>
        <end position="318"/>
    </location>
</feature>
<dbReference type="GO" id="GO:0008408">
    <property type="term" value="F:3'-5' exonuclease activity"/>
    <property type="evidence" value="ECO:0007669"/>
    <property type="project" value="InterPro"/>
</dbReference>
<keyword evidence="4" id="KW-1185">Reference proteome</keyword>
<dbReference type="GO" id="GO:0006139">
    <property type="term" value="P:nucleobase-containing compound metabolic process"/>
    <property type="evidence" value="ECO:0007669"/>
    <property type="project" value="InterPro"/>
</dbReference>
<organism evidence="3 4">
    <name type="scientific">Mytilus coruscus</name>
    <name type="common">Sea mussel</name>
    <dbReference type="NCBI Taxonomy" id="42192"/>
    <lineage>
        <taxon>Eukaryota</taxon>
        <taxon>Metazoa</taxon>
        <taxon>Spiralia</taxon>
        <taxon>Lophotrochozoa</taxon>
        <taxon>Mollusca</taxon>
        <taxon>Bivalvia</taxon>
        <taxon>Autobranchia</taxon>
        <taxon>Pteriomorphia</taxon>
        <taxon>Mytilida</taxon>
        <taxon>Mytiloidea</taxon>
        <taxon>Mytilidae</taxon>
        <taxon>Mytilinae</taxon>
        <taxon>Mytilus</taxon>
    </lineage>
</organism>
<sequence>MSVDKESAFLNLTLDGETITSETLSTEKLSNVITAVKKERKKLFVSFDWTELHSKPKTLTTVIIAWATKQNSKLFERNVLTIEENDINSTLSKIKEILEDSIITKVTFNPRADFTSLLHYGIKLQNIFDIQACVQCVNARKNEKGALVMNESNTLDQICTIMSVDKESAFLNLTLDGETITSETLSTEKLSNVITAVKKERKKLFVSFDWTELHSKPKTLTTVIILQETKQNSKLFERNVLTIEENDINSTLSKIKEILEDSIITMKWFTALKRIKFLYRRRMVRIIHLTNKQEERMRRNSHRFSSYEENRPNAARKDDKRRKRTTYLYQRTIGIERENDSSKGCCMGLKEKVTNNRKNMSGISEKDYVKHNSMSECSASSVSERNTTDDIHKVCVLANYQNTLQRCNKRTSNR</sequence>
<feature type="domain" description="3'-5' exonuclease" evidence="2">
    <location>
        <begin position="28"/>
        <end position="132"/>
    </location>
</feature>
<dbReference type="AlphaFoldDB" id="A0A6J8C0D1"/>
<name>A0A6J8C0D1_MYTCO</name>
<dbReference type="GO" id="GO:0003676">
    <property type="term" value="F:nucleic acid binding"/>
    <property type="evidence" value="ECO:0007669"/>
    <property type="project" value="InterPro"/>
</dbReference>
<dbReference type="Pfam" id="PF01612">
    <property type="entry name" value="DNA_pol_A_exo1"/>
    <property type="match status" value="1"/>
</dbReference>
<dbReference type="Gene3D" id="3.30.420.10">
    <property type="entry name" value="Ribonuclease H-like superfamily/Ribonuclease H"/>
    <property type="match status" value="1"/>
</dbReference>
<reference evidence="3 4" key="1">
    <citation type="submission" date="2020-06" db="EMBL/GenBank/DDBJ databases">
        <authorList>
            <person name="Li R."/>
            <person name="Bekaert M."/>
        </authorList>
    </citation>
    <scope>NUCLEOTIDE SEQUENCE [LARGE SCALE GENOMIC DNA]</scope>
    <source>
        <strain evidence="4">wild</strain>
    </source>
</reference>
<dbReference type="InterPro" id="IPR002562">
    <property type="entry name" value="3'-5'_exonuclease_dom"/>
</dbReference>
<feature type="region of interest" description="Disordered" evidence="1">
    <location>
        <begin position="297"/>
        <end position="323"/>
    </location>
</feature>
<evidence type="ECO:0000256" key="1">
    <source>
        <dbReference type="SAM" id="MobiDB-lite"/>
    </source>
</evidence>
<evidence type="ECO:0000313" key="3">
    <source>
        <dbReference type="EMBL" id="CAC5388600.1"/>
    </source>
</evidence>
<accession>A0A6J8C0D1</accession>
<proteinExistence type="predicted"/>
<evidence type="ECO:0000313" key="4">
    <source>
        <dbReference type="Proteomes" id="UP000507470"/>
    </source>
</evidence>
<dbReference type="InterPro" id="IPR036397">
    <property type="entry name" value="RNaseH_sf"/>
</dbReference>
<dbReference type="EMBL" id="CACVKT020004197">
    <property type="protein sequence ID" value="CAC5388600.1"/>
    <property type="molecule type" value="Genomic_DNA"/>
</dbReference>